<reference evidence="2" key="3">
    <citation type="submission" date="2025-08" db="UniProtKB">
        <authorList>
            <consortium name="RefSeq"/>
        </authorList>
    </citation>
    <scope>IDENTIFICATION</scope>
    <source>
        <strain evidence="2">NI907</strain>
    </source>
</reference>
<keyword evidence="1" id="KW-1185">Reference proteome</keyword>
<sequence>KECSRLREAVAGTVLLAIWSRTRQTVARLPSRRLFETGGGGVSRHIPP</sequence>
<dbReference type="KEGG" id="pgri:PgNI_09875"/>
<dbReference type="AlphaFoldDB" id="A0A6P8AS21"/>
<evidence type="ECO:0000313" key="2">
    <source>
        <dbReference type="RefSeq" id="XP_030977706.1"/>
    </source>
</evidence>
<feature type="non-terminal residue" evidence="2">
    <location>
        <position position="1"/>
    </location>
</feature>
<gene>
    <name evidence="2" type="ORF">PgNI_09875</name>
</gene>
<dbReference type="GeneID" id="41964764"/>
<reference evidence="2" key="1">
    <citation type="journal article" date="2019" name="Mol. Biol. Evol.">
        <title>Blast fungal genomes show frequent chromosomal changes, gene gains and losses, and effector gene turnover.</title>
        <authorList>
            <person name="Gomez Luciano L.B."/>
            <person name="Jason Tsai I."/>
            <person name="Chuma I."/>
            <person name="Tosa Y."/>
            <person name="Chen Y.H."/>
            <person name="Li J.Y."/>
            <person name="Li M.Y."/>
            <person name="Jade Lu M.Y."/>
            <person name="Nakayashiki H."/>
            <person name="Li W.H."/>
        </authorList>
    </citation>
    <scope>NUCLEOTIDE SEQUENCE</scope>
    <source>
        <strain evidence="2">NI907</strain>
    </source>
</reference>
<dbReference type="RefSeq" id="XP_030977706.1">
    <property type="nucleotide sequence ID" value="XM_031129856.1"/>
</dbReference>
<accession>A0A6P8AS21</accession>
<dbReference type="Proteomes" id="UP000515153">
    <property type="component" value="Unplaced"/>
</dbReference>
<protein>
    <submittedName>
        <fullName evidence="2">Uncharacterized protein</fullName>
    </submittedName>
</protein>
<proteinExistence type="predicted"/>
<reference evidence="2" key="2">
    <citation type="submission" date="2019-10" db="EMBL/GenBank/DDBJ databases">
        <authorList>
            <consortium name="NCBI Genome Project"/>
        </authorList>
    </citation>
    <scope>NUCLEOTIDE SEQUENCE</scope>
    <source>
        <strain evidence="2">NI907</strain>
    </source>
</reference>
<evidence type="ECO:0000313" key="1">
    <source>
        <dbReference type="Proteomes" id="UP000515153"/>
    </source>
</evidence>
<name>A0A6P8AS21_PYRGI</name>
<organism evidence="1 2">
    <name type="scientific">Pyricularia grisea</name>
    <name type="common">Crabgrass-specific blast fungus</name>
    <name type="synonym">Magnaporthe grisea</name>
    <dbReference type="NCBI Taxonomy" id="148305"/>
    <lineage>
        <taxon>Eukaryota</taxon>
        <taxon>Fungi</taxon>
        <taxon>Dikarya</taxon>
        <taxon>Ascomycota</taxon>
        <taxon>Pezizomycotina</taxon>
        <taxon>Sordariomycetes</taxon>
        <taxon>Sordariomycetidae</taxon>
        <taxon>Magnaporthales</taxon>
        <taxon>Pyriculariaceae</taxon>
        <taxon>Pyricularia</taxon>
    </lineage>
</organism>